<feature type="compositionally biased region" description="Pro residues" evidence="1">
    <location>
        <begin position="305"/>
        <end position="317"/>
    </location>
</feature>
<proteinExistence type="predicted"/>
<reference evidence="5" key="1">
    <citation type="submission" date="2016-10" db="EMBL/GenBank/DDBJ databases">
        <authorList>
            <person name="Varghese N."/>
            <person name="Submissions S."/>
        </authorList>
    </citation>
    <scope>NUCLEOTIDE SEQUENCE [LARGE SCALE GENOMIC DNA]</scope>
    <source>
        <strain evidence="5">CGMCC 4.5579</strain>
    </source>
</reference>
<dbReference type="InterPro" id="IPR043725">
    <property type="entry name" value="DUF5667"/>
</dbReference>
<dbReference type="STRING" id="587909.SAMN05421810_10717"/>
<organism evidence="4 5">
    <name type="scientific">Amycolatopsis arida</name>
    <dbReference type="NCBI Taxonomy" id="587909"/>
    <lineage>
        <taxon>Bacteria</taxon>
        <taxon>Bacillati</taxon>
        <taxon>Actinomycetota</taxon>
        <taxon>Actinomycetes</taxon>
        <taxon>Pseudonocardiales</taxon>
        <taxon>Pseudonocardiaceae</taxon>
        <taxon>Amycolatopsis</taxon>
    </lineage>
</organism>
<evidence type="ECO:0000313" key="5">
    <source>
        <dbReference type="Proteomes" id="UP000198727"/>
    </source>
</evidence>
<dbReference type="RefSeq" id="WP_092532273.1">
    <property type="nucleotide sequence ID" value="NZ_FOWW01000007.1"/>
</dbReference>
<feature type="region of interest" description="Disordered" evidence="1">
    <location>
        <begin position="295"/>
        <end position="325"/>
    </location>
</feature>
<sequence length="402" mass="42082">MPGGSPRERAAQQRFAEALDRGATHLDDQEFAAELAVVSALRRAGAAAARQPVPRERIAAQLTTPEAPTPEGTAPETTAPKTTAPETTAPRAAAREADAPQVPEPRKPAEELPRRRRRLPVLAAAACLVLALLGLGALLSEHALPGEPLYDVKRLREAAAVQLTFDAEARALRRLEHAENRLDELDLLTQRPGDTTSGFAVALADFDADTRAAVAGLIAVATSSDGQQLAALRAWAERQAERLAALRPALPADLAHQHADATGLLTRVGERASALAGRMDCYQITSGQADELGALPFPGACGRPTDPPAGAPPPRTPAPHESAVPSLRVTEPADAARLTTNTPSIPSPAPSPSESGYTPRQWVPAPPPDAVPRPRLPDSVPDPPAVVSVPPVLPGLPEIRVG</sequence>
<evidence type="ECO:0000313" key="4">
    <source>
        <dbReference type="EMBL" id="SFQ40887.1"/>
    </source>
</evidence>
<name>A0A1I5YAD8_9PSEU</name>
<feature type="domain" description="DUF5667" evidence="3">
    <location>
        <begin position="143"/>
        <end position="191"/>
    </location>
</feature>
<feature type="region of interest" description="Disordered" evidence="1">
    <location>
        <begin position="338"/>
        <end position="402"/>
    </location>
</feature>
<dbReference type="Pfam" id="PF18915">
    <property type="entry name" value="DUF5667"/>
    <property type="match status" value="1"/>
</dbReference>
<keyword evidence="5" id="KW-1185">Reference proteome</keyword>
<gene>
    <name evidence="4" type="ORF">SAMN05421810_10717</name>
</gene>
<feature type="transmembrane region" description="Helical" evidence="2">
    <location>
        <begin position="119"/>
        <end position="139"/>
    </location>
</feature>
<dbReference type="EMBL" id="FOWW01000007">
    <property type="protein sequence ID" value="SFQ40887.1"/>
    <property type="molecule type" value="Genomic_DNA"/>
</dbReference>
<evidence type="ECO:0000256" key="2">
    <source>
        <dbReference type="SAM" id="Phobius"/>
    </source>
</evidence>
<dbReference type="Proteomes" id="UP000198727">
    <property type="component" value="Unassembled WGS sequence"/>
</dbReference>
<feature type="region of interest" description="Disordered" evidence="1">
    <location>
        <begin position="1"/>
        <end position="21"/>
    </location>
</feature>
<evidence type="ECO:0000256" key="1">
    <source>
        <dbReference type="SAM" id="MobiDB-lite"/>
    </source>
</evidence>
<accession>A0A1I5YAD8</accession>
<keyword evidence="2" id="KW-0472">Membrane</keyword>
<dbReference type="OrthoDB" id="3402808at2"/>
<evidence type="ECO:0000259" key="3">
    <source>
        <dbReference type="Pfam" id="PF18915"/>
    </source>
</evidence>
<keyword evidence="2" id="KW-1133">Transmembrane helix</keyword>
<feature type="compositionally biased region" description="Low complexity" evidence="1">
    <location>
        <begin position="63"/>
        <end position="92"/>
    </location>
</feature>
<feature type="region of interest" description="Disordered" evidence="1">
    <location>
        <begin position="43"/>
        <end position="112"/>
    </location>
</feature>
<keyword evidence="2" id="KW-0812">Transmembrane</keyword>
<dbReference type="AlphaFoldDB" id="A0A1I5YAD8"/>
<protein>
    <recommendedName>
        <fullName evidence="3">DUF5667 domain-containing protein</fullName>
    </recommendedName>
</protein>
<feature type="compositionally biased region" description="Basic and acidic residues" evidence="1">
    <location>
        <begin position="93"/>
        <end position="112"/>
    </location>
</feature>